<name>A0A5Q0THX2_9VIBR</name>
<reference evidence="2 3" key="1">
    <citation type="submission" date="2019-10" db="EMBL/GenBank/DDBJ databases">
        <title>Vibrio sp. nov., isolated from Coralline algae surface.</title>
        <authorList>
            <person name="Geng Y."/>
            <person name="Zhang X."/>
        </authorList>
    </citation>
    <scope>NUCLEOTIDE SEQUENCE [LARGE SCALE GENOMIC DNA]</scope>
    <source>
        <strain evidence="2 3">SM1977</strain>
    </source>
</reference>
<dbReference type="GO" id="GO:0005507">
    <property type="term" value="F:copper ion binding"/>
    <property type="evidence" value="ECO:0007669"/>
    <property type="project" value="TreeGrafter"/>
</dbReference>
<sequence length="124" mass="14220">MSVITESDIHKSDQGRLQPCAVVLTTTNDDEVRQLLIEQLLEKQLAACVQVLPISSYYQWHGEINQDKESLLIIKMVKTQYKAVEHLILSVNTYQVPQVVMLPIETGYAEYLQWINKHAQPDVL</sequence>
<dbReference type="RefSeq" id="WP_153448573.1">
    <property type="nucleotide sequence ID" value="NZ_CP045700.1"/>
</dbReference>
<evidence type="ECO:0000256" key="1">
    <source>
        <dbReference type="ARBA" id="ARBA00010169"/>
    </source>
</evidence>
<dbReference type="InterPro" id="IPR015867">
    <property type="entry name" value="N-reg_PII/ATP_PRibTrfase_C"/>
</dbReference>
<dbReference type="PANTHER" id="PTHR23419">
    <property type="entry name" value="DIVALENT CATION TOLERANCE CUTA-RELATED"/>
    <property type="match status" value="1"/>
</dbReference>
<keyword evidence="3" id="KW-1185">Reference proteome</keyword>
<dbReference type="AlphaFoldDB" id="A0A5Q0THX2"/>
<accession>A0A5Q0THX2</accession>
<gene>
    <name evidence="2" type="ORF">GFB47_13515</name>
</gene>
<dbReference type="Proteomes" id="UP000348942">
    <property type="component" value="Chromosome 2"/>
</dbReference>
<dbReference type="PANTHER" id="PTHR23419:SF8">
    <property type="entry name" value="FI09726P"/>
    <property type="match status" value="1"/>
</dbReference>
<organism evidence="2 3">
    <name type="scientific">Vibrio algicola</name>
    <dbReference type="NCBI Taxonomy" id="2662262"/>
    <lineage>
        <taxon>Bacteria</taxon>
        <taxon>Pseudomonadati</taxon>
        <taxon>Pseudomonadota</taxon>
        <taxon>Gammaproteobacteria</taxon>
        <taxon>Vibrionales</taxon>
        <taxon>Vibrionaceae</taxon>
        <taxon>Vibrio</taxon>
    </lineage>
</organism>
<dbReference type="InterPro" id="IPR004323">
    <property type="entry name" value="Ion_tolerance_CutA"/>
</dbReference>
<dbReference type="InterPro" id="IPR011322">
    <property type="entry name" value="N-reg_PII-like_a/b"/>
</dbReference>
<dbReference type="Gene3D" id="3.30.70.120">
    <property type="match status" value="1"/>
</dbReference>
<dbReference type="Pfam" id="PF03091">
    <property type="entry name" value="CutA1"/>
    <property type="match status" value="1"/>
</dbReference>
<dbReference type="SUPFAM" id="SSF54913">
    <property type="entry name" value="GlnB-like"/>
    <property type="match status" value="1"/>
</dbReference>
<evidence type="ECO:0000313" key="3">
    <source>
        <dbReference type="Proteomes" id="UP000348942"/>
    </source>
</evidence>
<comment type="similarity">
    <text evidence="1">Belongs to the CutA family.</text>
</comment>
<dbReference type="GO" id="GO:0010038">
    <property type="term" value="P:response to metal ion"/>
    <property type="evidence" value="ECO:0007669"/>
    <property type="project" value="InterPro"/>
</dbReference>
<proteinExistence type="inferred from homology"/>
<evidence type="ECO:0000313" key="2">
    <source>
        <dbReference type="EMBL" id="QGA66440.1"/>
    </source>
</evidence>
<protein>
    <submittedName>
        <fullName evidence="2">Divalent cation tolerance protein CutA</fullName>
    </submittedName>
</protein>
<dbReference type="EMBL" id="CP045700">
    <property type="protein sequence ID" value="QGA66440.1"/>
    <property type="molecule type" value="Genomic_DNA"/>
</dbReference>